<proteinExistence type="predicted"/>
<keyword evidence="3" id="KW-1185">Reference proteome</keyword>
<name>A0ABV0IGC0_9MICC</name>
<feature type="region of interest" description="Disordered" evidence="1">
    <location>
        <begin position="1"/>
        <end position="22"/>
    </location>
</feature>
<comment type="caution">
    <text evidence="2">The sequence shown here is derived from an EMBL/GenBank/DDBJ whole genome shotgun (WGS) entry which is preliminary data.</text>
</comment>
<organism evidence="2 3">
    <name type="scientific">Citricoccus nitrophenolicus</name>
    <dbReference type="NCBI Taxonomy" id="863575"/>
    <lineage>
        <taxon>Bacteria</taxon>
        <taxon>Bacillati</taxon>
        <taxon>Actinomycetota</taxon>
        <taxon>Actinomycetes</taxon>
        <taxon>Micrococcales</taxon>
        <taxon>Micrococcaceae</taxon>
        <taxon>Citricoccus</taxon>
    </lineage>
</organism>
<dbReference type="EMBL" id="JBDXMX010000002">
    <property type="protein sequence ID" value="MEO9247202.1"/>
    <property type="molecule type" value="Genomic_DNA"/>
</dbReference>
<protein>
    <submittedName>
        <fullName evidence="2">Uncharacterized protein</fullName>
    </submittedName>
</protein>
<evidence type="ECO:0000256" key="1">
    <source>
        <dbReference type="SAM" id="MobiDB-lite"/>
    </source>
</evidence>
<evidence type="ECO:0000313" key="2">
    <source>
        <dbReference type="EMBL" id="MEO9247202.1"/>
    </source>
</evidence>
<sequence length="67" mass="7267">MSDQRNTPGTTSETITVTKTVTTSDAELAERLVADATKAQVQHEQDDARADDWGQASFPASDPPQNY</sequence>
<feature type="compositionally biased region" description="Basic and acidic residues" evidence="1">
    <location>
        <begin position="41"/>
        <end position="52"/>
    </location>
</feature>
<evidence type="ECO:0000313" key="3">
    <source>
        <dbReference type="Proteomes" id="UP001484097"/>
    </source>
</evidence>
<gene>
    <name evidence="2" type="ORF">ABDK96_05880</name>
</gene>
<dbReference type="Proteomes" id="UP001484097">
    <property type="component" value="Unassembled WGS sequence"/>
</dbReference>
<feature type="compositionally biased region" description="Low complexity" evidence="1">
    <location>
        <begin position="10"/>
        <end position="22"/>
    </location>
</feature>
<accession>A0ABV0IGC0</accession>
<reference evidence="2 3" key="1">
    <citation type="submission" date="2024-05" db="EMBL/GenBank/DDBJ databases">
        <authorList>
            <person name="Yi C."/>
        </authorList>
    </citation>
    <scope>NUCLEOTIDE SEQUENCE [LARGE SCALE GENOMIC DNA]</scope>
    <source>
        <strain evidence="2 3">XS13</strain>
    </source>
</reference>
<feature type="region of interest" description="Disordered" evidence="1">
    <location>
        <begin position="37"/>
        <end position="67"/>
    </location>
</feature>
<dbReference type="RefSeq" id="WP_309815032.1">
    <property type="nucleotide sequence ID" value="NZ_JBDXMX010000002.1"/>
</dbReference>